<keyword evidence="1" id="KW-1133">Transmembrane helix</keyword>
<keyword evidence="1" id="KW-0812">Transmembrane</keyword>
<name>A0A3B1B0L7_9ZZZZ</name>
<reference evidence="3" key="1">
    <citation type="submission" date="2018-06" db="EMBL/GenBank/DDBJ databases">
        <authorList>
            <person name="Zhirakovskaya E."/>
        </authorList>
    </citation>
    <scope>NUCLEOTIDE SEQUENCE</scope>
</reference>
<dbReference type="InterPro" id="IPR025263">
    <property type="entry name" value="YhdP_central"/>
</dbReference>
<sequence>MQKKPHYLRRFRRFIFYSLAATVVFLAVLMSVLRMVVSEADSWRMDLQKLASRYLERQVYIEALDARLDGIIPVLVLKNVHLMSANGKTELFSFRQAQLHLDIINSIKTRTFVPGEFTIQGAEITVVRHKDRSFSFKGMKLKKPDQASHDMAGSDEFVNWLLQRKDLKVQNSTVIWIDQRRGQAGRQLKNVNIHLHNNAQHHQLKVSLKLPETLGRSFELALDAWGRVDLKPSAWRGKLYLHGNGVHLARLGMIPLIHDYQLLGGMTDFELWGEWDKGRVKALSGDLTAYNLSLQHPDMPQPLQIKLLGGLFDYHRTDGGWALDIKRFHFLDGQGSWPETNISIQQQNQKSSNYRLTQIQAGKFRLENVSSLLLHSGLLSKPQTQILTNMAPSADVENFQLRFSDNPDRSDIALQASVSQLGFHSWKDIPGVRGLNGDIRTEHKQIRLTVNSDYAVVDSPRLFRAPLKISTLSGMFKLQRYQQGWQLLTDSLIVQNEDLETQSSVLLDIPDNSDSPFMDLQVQIKNANVAHAYRYYPVGIMSSDLVKWLDRGLVAGRITHGGIVFQGRLDDFPFRHNEGQFQVKFEAQNARIDYLDGWPPVHDAHLYATFTGQGMDIEADAGRILDSRLSATKIQIKDFNHSNLSVTGEVKGTLKDALRFLVESPIQPQAKSLVDSFHYHGKSRIDLDLSIPLSEKVRKMWPLAVSGKMHLTDAELLMLDDLVDIKAINGSLYFTDENLSARGIQARIMGGKARLDIHTADKGWAAVIDAQGKVDSHHLAQKFGLPDSLAINGIADWRASLSIPGKAQVKTAVPVLKIRSQMKGVEIKLPLPLGKSKSESRDTLLEVHFEHAGKTLLYARSKGYVSGAVLLDTESKLIRPQKAYVHFGAGEGHLPDTPSLLVSGSLSMFSLTPWLDALAANAHQDTSSLVSLPLVFAMDSLQFAPASGESNPAVAKKPTLKLDADRFPLIQGSINKLSYDDVSIGRVKIRTSRLKFRKGVHLDSLSLQGKQLKLQASGEWVQWPNRDLSSLQVKLESPDIGKMLSSLGFSAIIQGGKTTLAGSLHWPDSPMGISLSKIESKLKYTIEDGSIISIEPGTGGRLLGLFSLAALPRRLMLDFSDAFGKGLHFDSINGVLNIHDGSVFMDKNLMKSPLADISVSGRMGLVGRDFDQLVTVRPRGGDALTAVAGGMLFGPQIGAAILLVQKILGNELKDVTAIRYKVSGTWEKPVITRLDKLKTSDEPSLDEDEF</sequence>
<dbReference type="Pfam" id="PF13116">
    <property type="entry name" value="YhdP"/>
    <property type="match status" value="2"/>
</dbReference>
<dbReference type="AlphaFoldDB" id="A0A3B1B0L7"/>
<evidence type="ECO:0000256" key="1">
    <source>
        <dbReference type="SAM" id="Phobius"/>
    </source>
</evidence>
<feature type="domain" description="YhdP central" evidence="2">
    <location>
        <begin position="940"/>
        <end position="1231"/>
    </location>
</feature>
<organism evidence="3">
    <name type="scientific">hydrothermal vent metagenome</name>
    <dbReference type="NCBI Taxonomy" id="652676"/>
    <lineage>
        <taxon>unclassified sequences</taxon>
        <taxon>metagenomes</taxon>
        <taxon>ecological metagenomes</taxon>
    </lineage>
</organism>
<feature type="domain" description="YhdP central" evidence="2">
    <location>
        <begin position="8"/>
        <end position="933"/>
    </location>
</feature>
<evidence type="ECO:0000313" key="3">
    <source>
        <dbReference type="EMBL" id="VAX11889.1"/>
    </source>
</evidence>
<gene>
    <name evidence="3" type="ORF">MNBD_GAMMA24-2334</name>
</gene>
<dbReference type="PANTHER" id="PTHR38690">
    <property type="entry name" value="PROTEASE-RELATED"/>
    <property type="match status" value="1"/>
</dbReference>
<dbReference type="EMBL" id="UOFZ01000003">
    <property type="protein sequence ID" value="VAX11889.1"/>
    <property type="molecule type" value="Genomic_DNA"/>
</dbReference>
<dbReference type="PANTHER" id="PTHR38690:SF1">
    <property type="entry name" value="PROTEASE"/>
    <property type="match status" value="1"/>
</dbReference>
<keyword evidence="1" id="KW-0472">Membrane</keyword>
<dbReference type="InterPro" id="IPR011836">
    <property type="entry name" value="YhdP"/>
</dbReference>
<feature type="transmembrane region" description="Helical" evidence="1">
    <location>
        <begin position="14"/>
        <end position="37"/>
    </location>
</feature>
<proteinExistence type="predicted"/>
<protein>
    <submittedName>
        <fullName evidence="3">FIG005080: Possible exported protein</fullName>
    </submittedName>
</protein>
<evidence type="ECO:0000259" key="2">
    <source>
        <dbReference type="Pfam" id="PF13116"/>
    </source>
</evidence>
<accession>A0A3B1B0L7</accession>